<evidence type="ECO:0000313" key="9">
    <source>
        <dbReference type="EMBL" id="SDJ07753.1"/>
    </source>
</evidence>
<evidence type="ECO:0000256" key="6">
    <source>
        <dbReference type="SAM" id="MobiDB-lite"/>
    </source>
</evidence>
<comment type="similarity">
    <text evidence="5">Belongs to the bacterial ribosomal protein bL25 family. CTC subfamily.</text>
</comment>
<comment type="function">
    <text evidence="5">This is one of the proteins that binds to the 5S RNA in the ribosome where it forms part of the central protuberance.</text>
</comment>
<dbReference type="GO" id="GO:0022625">
    <property type="term" value="C:cytosolic large ribosomal subunit"/>
    <property type="evidence" value="ECO:0007669"/>
    <property type="project" value="TreeGrafter"/>
</dbReference>
<accession>A0A1M7P5Y9</accession>
<dbReference type="InterPro" id="IPR020057">
    <property type="entry name" value="Ribosomal_bL25_b-dom"/>
</dbReference>
<dbReference type="PANTHER" id="PTHR33284:SF1">
    <property type="entry name" value="RIBOSOMAL PROTEIN L25_GLN-TRNA SYNTHETASE, ANTI-CODON-BINDING DOMAIN-CONTAINING PROTEIN"/>
    <property type="match status" value="1"/>
</dbReference>
<dbReference type="GO" id="GO:0003735">
    <property type="term" value="F:structural constituent of ribosome"/>
    <property type="evidence" value="ECO:0007669"/>
    <property type="project" value="InterPro"/>
</dbReference>
<dbReference type="NCBIfam" id="NF004128">
    <property type="entry name" value="PRK05618.1-2"/>
    <property type="match status" value="1"/>
</dbReference>
<dbReference type="Gene3D" id="2.40.240.10">
    <property type="entry name" value="Ribosomal Protein L25, Chain P"/>
    <property type="match status" value="1"/>
</dbReference>
<dbReference type="GO" id="GO:0006412">
    <property type="term" value="P:translation"/>
    <property type="evidence" value="ECO:0007669"/>
    <property type="project" value="UniProtKB-UniRule"/>
</dbReference>
<dbReference type="Gene3D" id="2.170.120.20">
    <property type="entry name" value="Ribosomal protein L25, beta domain"/>
    <property type="match status" value="1"/>
</dbReference>
<evidence type="ECO:0000313" key="12">
    <source>
        <dbReference type="Proteomes" id="UP000295472"/>
    </source>
</evidence>
<evidence type="ECO:0000256" key="2">
    <source>
        <dbReference type="ARBA" id="ARBA00022884"/>
    </source>
</evidence>
<dbReference type="Pfam" id="PF01386">
    <property type="entry name" value="Ribosomal_L25p"/>
    <property type="match status" value="1"/>
</dbReference>
<dbReference type="EMBL" id="SOEF01000020">
    <property type="protein sequence ID" value="TDX42468.1"/>
    <property type="molecule type" value="Genomic_DNA"/>
</dbReference>
<dbReference type="STRING" id="54121.SAMN04515653_12629"/>
<name>A0A1M7P5Y9_9FIRM</name>
<reference evidence="9 11" key="1">
    <citation type="submission" date="2016-10" db="EMBL/GenBank/DDBJ databases">
        <authorList>
            <person name="de Groot N.N."/>
        </authorList>
    </citation>
    <scope>NUCLEOTIDE SEQUENCE [LARGE SCALE GENOMIC DNA]</scope>
    <source>
        <strain evidence="9 11">WG7</strain>
    </source>
</reference>
<organism evidence="10 12">
    <name type="scientific">Halanaerobium congolense</name>
    <dbReference type="NCBI Taxonomy" id="54121"/>
    <lineage>
        <taxon>Bacteria</taxon>
        <taxon>Bacillati</taxon>
        <taxon>Bacillota</taxon>
        <taxon>Clostridia</taxon>
        <taxon>Halanaerobiales</taxon>
        <taxon>Halanaerobiaceae</taxon>
        <taxon>Halanaerobium</taxon>
    </lineage>
</organism>
<dbReference type="RefSeq" id="WP_073160364.1">
    <property type="nucleotide sequence ID" value="NZ_FNEH01000026.1"/>
</dbReference>
<sequence length="230" mass="25691">MERHSIEAELRTETGKGAARKIRRNGLIPGVVYGRGNDPRSIKLDPQNIEKLLQSNAIFDLTFVGEDGEGEDDEAVVIIKDYQKDVIKQNLLHVDFQFISMDEKITVSVPMHLEGDAVGVRDGGVLQQLLREIEIDALPAEIPEEITIDISELEVGQSLSVVDLDLPEGIDLVTDSDEVIVTVVTPTELIEEEVEEEEDEFLEPEVIGEEEEGEEGTEGKEEEEEPKDWE</sequence>
<feature type="domain" description="Large ribosomal subunit protein bL25 L25" evidence="7">
    <location>
        <begin position="6"/>
        <end position="96"/>
    </location>
</feature>
<dbReference type="InterPro" id="IPR020056">
    <property type="entry name" value="Rbsml_bL25/Gln-tRNA_synth_N"/>
</dbReference>
<dbReference type="CDD" id="cd00495">
    <property type="entry name" value="Ribosomal_L25_TL5_CTC"/>
    <property type="match status" value="1"/>
</dbReference>
<dbReference type="HAMAP" id="MF_01334">
    <property type="entry name" value="Ribosomal_bL25_CTC"/>
    <property type="match status" value="1"/>
</dbReference>
<dbReference type="Proteomes" id="UP000198945">
    <property type="component" value="Unassembled WGS sequence"/>
</dbReference>
<gene>
    <name evidence="5" type="primary">rplY</name>
    <name evidence="5" type="synonym">ctc</name>
    <name evidence="10" type="ORF">C7954_12056</name>
    <name evidence="9" type="ORF">SAMN04515654_12629</name>
</gene>
<evidence type="ECO:0000259" key="7">
    <source>
        <dbReference type="Pfam" id="PF01386"/>
    </source>
</evidence>
<dbReference type="InterPro" id="IPR001021">
    <property type="entry name" value="Ribosomal_bL25_long"/>
</dbReference>
<dbReference type="InterPro" id="IPR029751">
    <property type="entry name" value="Ribosomal_L25_dom"/>
</dbReference>
<dbReference type="NCBIfam" id="TIGR00731">
    <property type="entry name" value="bL25_bact_ctc"/>
    <property type="match status" value="1"/>
</dbReference>
<reference evidence="10 12" key="2">
    <citation type="submission" date="2019-03" db="EMBL/GenBank/DDBJ databases">
        <title>Subsurface microbial communities from deep shales in Ohio and West Virginia, USA.</title>
        <authorList>
            <person name="Wrighton K."/>
        </authorList>
    </citation>
    <scope>NUCLEOTIDE SEQUENCE [LARGE SCALE GENOMIC DNA]</scope>
    <source>
        <strain evidence="10 12">DSMZ 11287</strain>
    </source>
</reference>
<comment type="subunit">
    <text evidence="5">Part of the 50S ribosomal subunit; part of the 5S rRNA/L5/L18/L25 subcomplex. Contacts the 5S rRNA. Binds to the 5S rRNA independently of L5 and L18.</text>
</comment>
<feature type="domain" description="Large ribosomal subunit protein bL25 beta" evidence="8">
    <location>
        <begin position="104"/>
        <end position="186"/>
    </location>
</feature>
<evidence type="ECO:0000256" key="1">
    <source>
        <dbReference type="ARBA" id="ARBA00022730"/>
    </source>
</evidence>
<dbReference type="InterPro" id="IPR011035">
    <property type="entry name" value="Ribosomal_bL25/Gln-tRNA_synth"/>
</dbReference>
<dbReference type="GO" id="GO:0008097">
    <property type="term" value="F:5S rRNA binding"/>
    <property type="evidence" value="ECO:0007669"/>
    <property type="project" value="InterPro"/>
</dbReference>
<dbReference type="AlphaFoldDB" id="A0A1M7P5Y9"/>
<dbReference type="SUPFAM" id="SSF50715">
    <property type="entry name" value="Ribosomal protein L25-like"/>
    <property type="match status" value="1"/>
</dbReference>
<dbReference type="GeneID" id="57013097"/>
<keyword evidence="2 5" id="KW-0694">RNA-binding</keyword>
<evidence type="ECO:0000256" key="4">
    <source>
        <dbReference type="ARBA" id="ARBA00023274"/>
    </source>
</evidence>
<dbReference type="InterPro" id="IPR037121">
    <property type="entry name" value="Ribosomal_bL25_C"/>
</dbReference>
<keyword evidence="4 5" id="KW-0687">Ribonucleoprotein</keyword>
<dbReference type="Pfam" id="PF14693">
    <property type="entry name" value="Ribosomal_TL5_C"/>
    <property type="match status" value="1"/>
</dbReference>
<evidence type="ECO:0000256" key="3">
    <source>
        <dbReference type="ARBA" id="ARBA00022980"/>
    </source>
</evidence>
<evidence type="ECO:0000259" key="8">
    <source>
        <dbReference type="Pfam" id="PF14693"/>
    </source>
</evidence>
<dbReference type="PANTHER" id="PTHR33284">
    <property type="entry name" value="RIBOSOMAL PROTEIN L25/GLN-TRNA SYNTHETASE, ANTI-CODON-BINDING DOMAIN-CONTAINING PROTEIN"/>
    <property type="match status" value="1"/>
</dbReference>
<dbReference type="Proteomes" id="UP000295472">
    <property type="component" value="Unassembled WGS sequence"/>
</dbReference>
<keyword evidence="3 5" id="KW-0689">Ribosomal protein</keyword>
<evidence type="ECO:0000313" key="10">
    <source>
        <dbReference type="EMBL" id="TDX42468.1"/>
    </source>
</evidence>
<protein>
    <recommendedName>
        <fullName evidence="5">Large ribosomal subunit protein bL25</fullName>
    </recommendedName>
    <alternativeName>
        <fullName evidence="5">General stress protein CTC</fullName>
    </alternativeName>
</protein>
<dbReference type="EMBL" id="FNEH01000026">
    <property type="protein sequence ID" value="SDJ07753.1"/>
    <property type="molecule type" value="Genomic_DNA"/>
</dbReference>
<feature type="region of interest" description="Disordered" evidence="6">
    <location>
        <begin position="192"/>
        <end position="230"/>
    </location>
</feature>
<evidence type="ECO:0000313" key="11">
    <source>
        <dbReference type="Proteomes" id="UP000198945"/>
    </source>
</evidence>
<dbReference type="InterPro" id="IPR020930">
    <property type="entry name" value="Ribosomal_uL5_bac-type"/>
</dbReference>
<evidence type="ECO:0000256" key="5">
    <source>
        <dbReference type="HAMAP-Rule" id="MF_01334"/>
    </source>
</evidence>
<dbReference type="OrthoDB" id="9790002at2"/>
<keyword evidence="1 5" id="KW-0699">rRNA-binding</keyword>
<proteinExistence type="inferred from homology"/>